<name>A0A811YID3_NYCPR</name>
<feature type="transmembrane region" description="Helical" evidence="2">
    <location>
        <begin position="12"/>
        <end position="32"/>
    </location>
</feature>
<dbReference type="EMBL" id="CAJHUB010000675">
    <property type="protein sequence ID" value="CAD7675725.1"/>
    <property type="molecule type" value="Genomic_DNA"/>
</dbReference>
<proteinExistence type="predicted"/>
<accession>A0A811YID3</accession>
<keyword evidence="2" id="KW-0472">Membrane</keyword>
<comment type="caution">
    <text evidence="3">The sequence shown here is derived from an EMBL/GenBank/DDBJ whole genome shotgun (WGS) entry which is preliminary data.</text>
</comment>
<keyword evidence="4" id="KW-1185">Reference proteome</keyword>
<evidence type="ECO:0000256" key="2">
    <source>
        <dbReference type="SAM" id="Phobius"/>
    </source>
</evidence>
<evidence type="ECO:0000313" key="4">
    <source>
        <dbReference type="Proteomes" id="UP000645828"/>
    </source>
</evidence>
<dbReference type="AlphaFoldDB" id="A0A811YID3"/>
<evidence type="ECO:0000313" key="3">
    <source>
        <dbReference type="EMBL" id="CAD7675725.1"/>
    </source>
</evidence>
<organism evidence="3 4">
    <name type="scientific">Nyctereutes procyonoides</name>
    <name type="common">Raccoon dog</name>
    <name type="synonym">Canis procyonoides</name>
    <dbReference type="NCBI Taxonomy" id="34880"/>
    <lineage>
        <taxon>Eukaryota</taxon>
        <taxon>Metazoa</taxon>
        <taxon>Chordata</taxon>
        <taxon>Craniata</taxon>
        <taxon>Vertebrata</taxon>
        <taxon>Euteleostomi</taxon>
        <taxon>Mammalia</taxon>
        <taxon>Eutheria</taxon>
        <taxon>Laurasiatheria</taxon>
        <taxon>Carnivora</taxon>
        <taxon>Caniformia</taxon>
        <taxon>Canidae</taxon>
        <taxon>Nyctereutes</taxon>
    </lineage>
</organism>
<feature type="region of interest" description="Disordered" evidence="1">
    <location>
        <begin position="43"/>
        <end position="64"/>
    </location>
</feature>
<dbReference type="Proteomes" id="UP000645828">
    <property type="component" value="Unassembled WGS sequence"/>
</dbReference>
<gene>
    <name evidence="3" type="ORF">NYPRO_LOCUS8520</name>
</gene>
<keyword evidence="2" id="KW-1133">Transmembrane helix</keyword>
<evidence type="ECO:0000256" key="1">
    <source>
        <dbReference type="SAM" id="MobiDB-lite"/>
    </source>
</evidence>
<reference evidence="3" key="1">
    <citation type="submission" date="2020-12" db="EMBL/GenBank/DDBJ databases">
        <authorList>
            <consortium name="Molecular Ecology Group"/>
        </authorList>
    </citation>
    <scope>NUCLEOTIDE SEQUENCE</scope>
    <source>
        <strain evidence="3">TBG_1078</strain>
    </source>
</reference>
<keyword evidence="2" id="KW-0812">Transmembrane</keyword>
<sequence>MASPNMQQYLPISIGICVYFSAFSIMTLNCALNPHSLGMPHSPHFTDEEAEAPGMGVSCPRLHS</sequence>
<protein>
    <submittedName>
        <fullName evidence="3">(raccoon dog) hypothetical protein</fullName>
    </submittedName>
</protein>